<comment type="caution">
    <text evidence="2">The sequence shown here is derived from an EMBL/GenBank/DDBJ whole genome shotgun (WGS) entry which is preliminary data.</text>
</comment>
<sequence length="208" mass="23360">MSSSSKKVKPKDTAQIEIAVKNARVGSSFAIFVDTQARRYTQGQVRASSFSISIPSGFAKSAKLNILEPRTRESRGRLLSIDIDPLESKTVDVSQYIPTPSSLSEEPKSEKGKKLIQNKLQEKVQQAKENAQDAMHEEETTATQEITDVPQHKRNFLENKLREQIQEKKAVDSGTPEANNENGENSNTEEANQDEEGKPKKSFWDRLR</sequence>
<evidence type="ECO:0000256" key="1">
    <source>
        <dbReference type="SAM" id="MobiDB-lite"/>
    </source>
</evidence>
<dbReference type="AlphaFoldDB" id="A0A1F7YG14"/>
<dbReference type="EMBL" id="MGGL01000014">
    <property type="protein sequence ID" value="OGM26286.1"/>
    <property type="molecule type" value="Genomic_DNA"/>
</dbReference>
<organism evidence="2 3">
    <name type="scientific">Candidatus Woesebacteria bacterium RIFCSPHIGHO2_01_FULL_40_22</name>
    <dbReference type="NCBI Taxonomy" id="1802499"/>
    <lineage>
        <taxon>Bacteria</taxon>
        <taxon>Candidatus Woeseibacteriota</taxon>
    </lineage>
</organism>
<evidence type="ECO:0000313" key="2">
    <source>
        <dbReference type="EMBL" id="OGM26286.1"/>
    </source>
</evidence>
<feature type="compositionally biased region" description="Low complexity" evidence="1">
    <location>
        <begin position="177"/>
        <end position="190"/>
    </location>
</feature>
<feature type="compositionally biased region" description="Basic and acidic residues" evidence="1">
    <location>
        <begin position="195"/>
        <end position="208"/>
    </location>
</feature>
<dbReference type="Proteomes" id="UP000179221">
    <property type="component" value="Unassembled WGS sequence"/>
</dbReference>
<accession>A0A1F7YG14</accession>
<name>A0A1F7YG14_9BACT</name>
<protein>
    <submittedName>
        <fullName evidence="2">Uncharacterized protein</fullName>
    </submittedName>
</protein>
<gene>
    <name evidence="2" type="ORF">A2628_03730</name>
</gene>
<feature type="compositionally biased region" description="Basic and acidic residues" evidence="1">
    <location>
        <begin position="120"/>
        <end position="139"/>
    </location>
</feature>
<reference evidence="2 3" key="1">
    <citation type="journal article" date="2016" name="Nat. Commun.">
        <title>Thousands of microbial genomes shed light on interconnected biogeochemical processes in an aquifer system.</title>
        <authorList>
            <person name="Anantharaman K."/>
            <person name="Brown C.T."/>
            <person name="Hug L.A."/>
            <person name="Sharon I."/>
            <person name="Castelle C.J."/>
            <person name="Probst A.J."/>
            <person name="Thomas B.C."/>
            <person name="Singh A."/>
            <person name="Wilkins M.J."/>
            <person name="Karaoz U."/>
            <person name="Brodie E.L."/>
            <person name="Williams K.H."/>
            <person name="Hubbard S.S."/>
            <person name="Banfield J.F."/>
        </authorList>
    </citation>
    <scope>NUCLEOTIDE SEQUENCE [LARGE SCALE GENOMIC DNA]</scope>
</reference>
<proteinExistence type="predicted"/>
<feature type="compositionally biased region" description="Basic and acidic residues" evidence="1">
    <location>
        <begin position="155"/>
        <end position="171"/>
    </location>
</feature>
<evidence type="ECO:0000313" key="3">
    <source>
        <dbReference type="Proteomes" id="UP000179221"/>
    </source>
</evidence>
<feature type="region of interest" description="Disordered" evidence="1">
    <location>
        <begin position="95"/>
        <end position="208"/>
    </location>
</feature>